<feature type="transmembrane region" description="Helical" evidence="6">
    <location>
        <begin position="682"/>
        <end position="703"/>
    </location>
</feature>
<dbReference type="SUPFAM" id="SSF81321">
    <property type="entry name" value="Family A G protein-coupled receptor-like"/>
    <property type="match status" value="1"/>
</dbReference>
<dbReference type="EMBL" id="JAVRJZ010000011">
    <property type="protein sequence ID" value="KAK2716557.1"/>
    <property type="molecule type" value="Genomic_DNA"/>
</dbReference>
<name>A0AA88I749_ARTSF</name>
<feature type="transmembrane region" description="Helical" evidence="6">
    <location>
        <begin position="729"/>
        <end position="756"/>
    </location>
</feature>
<feature type="transmembrane region" description="Helical" evidence="6">
    <location>
        <begin position="792"/>
        <end position="814"/>
    </location>
</feature>
<feature type="transmembrane region" description="Helical" evidence="6">
    <location>
        <begin position="820"/>
        <end position="839"/>
    </location>
</feature>
<dbReference type="GO" id="GO:0016020">
    <property type="term" value="C:membrane"/>
    <property type="evidence" value="ECO:0007669"/>
    <property type="project" value="UniProtKB-SubCell"/>
</dbReference>
<dbReference type="InterPro" id="IPR053231">
    <property type="entry name" value="GPCR_LN-TM7"/>
</dbReference>
<dbReference type="InterPro" id="IPR000832">
    <property type="entry name" value="GPCR_2_secretin-like"/>
</dbReference>
<dbReference type="PROSITE" id="PS50261">
    <property type="entry name" value="G_PROTEIN_RECEP_F2_4"/>
    <property type="match status" value="1"/>
</dbReference>
<evidence type="ECO:0000256" key="1">
    <source>
        <dbReference type="ARBA" id="ARBA00004141"/>
    </source>
</evidence>
<proteinExistence type="predicted"/>
<evidence type="ECO:0000256" key="5">
    <source>
        <dbReference type="SAM" id="MobiDB-lite"/>
    </source>
</evidence>
<feature type="transmembrane region" description="Helical" evidence="6">
    <location>
        <begin position="612"/>
        <end position="630"/>
    </location>
</feature>
<dbReference type="Pfam" id="PF00002">
    <property type="entry name" value="7tm_2"/>
    <property type="match status" value="1"/>
</dbReference>
<evidence type="ECO:0000313" key="10">
    <source>
        <dbReference type="Proteomes" id="UP001187531"/>
    </source>
</evidence>
<keyword evidence="4 6" id="KW-0472">Membrane</keyword>
<evidence type="ECO:0000256" key="7">
    <source>
        <dbReference type="SAM" id="SignalP"/>
    </source>
</evidence>
<dbReference type="PANTHER" id="PTHR45902:SF3">
    <property type="entry name" value="G-PROTEIN COUPLED RECEPTORS FAMILY 2 PROFILE 2 DOMAIN-CONTAINING PROTEIN"/>
    <property type="match status" value="1"/>
</dbReference>
<feature type="chain" id="PRO_5041673163" description="G-protein coupled receptors family 2 profile 2 domain-containing protein" evidence="7">
    <location>
        <begin position="28"/>
        <end position="1006"/>
    </location>
</feature>
<evidence type="ECO:0000259" key="8">
    <source>
        <dbReference type="PROSITE" id="PS50261"/>
    </source>
</evidence>
<reference evidence="9" key="1">
    <citation type="submission" date="2023-07" db="EMBL/GenBank/DDBJ databases">
        <title>Chromosome-level genome assembly of Artemia franciscana.</title>
        <authorList>
            <person name="Jo E."/>
        </authorList>
    </citation>
    <scope>NUCLEOTIDE SEQUENCE</scope>
    <source>
        <tissue evidence="9">Whole body</tissue>
    </source>
</reference>
<evidence type="ECO:0000256" key="4">
    <source>
        <dbReference type="ARBA" id="ARBA00023136"/>
    </source>
</evidence>
<dbReference type="Gene3D" id="1.20.1070.10">
    <property type="entry name" value="Rhodopsin 7-helix transmembrane proteins"/>
    <property type="match status" value="1"/>
</dbReference>
<dbReference type="Proteomes" id="UP001187531">
    <property type="component" value="Unassembled WGS sequence"/>
</dbReference>
<accession>A0AA88I749</accession>
<feature type="domain" description="G-protein coupled receptors family 2 profile 2" evidence="8">
    <location>
        <begin position="576"/>
        <end position="843"/>
    </location>
</feature>
<evidence type="ECO:0000256" key="3">
    <source>
        <dbReference type="ARBA" id="ARBA00022989"/>
    </source>
</evidence>
<dbReference type="PANTHER" id="PTHR45902">
    <property type="entry name" value="LATROPHILIN RECEPTOR-LIKE PROTEIN A"/>
    <property type="match status" value="1"/>
</dbReference>
<dbReference type="AlphaFoldDB" id="A0AA88I749"/>
<feature type="signal peptide" evidence="7">
    <location>
        <begin position="1"/>
        <end position="27"/>
    </location>
</feature>
<gene>
    <name evidence="9" type="ORF">QYM36_006888</name>
</gene>
<dbReference type="GO" id="GO:0004930">
    <property type="term" value="F:G protein-coupled receptor activity"/>
    <property type="evidence" value="ECO:0007669"/>
    <property type="project" value="InterPro"/>
</dbReference>
<feature type="region of interest" description="Disordered" evidence="5">
    <location>
        <begin position="937"/>
        <end position="968"/>
    </location>
</feature>
<keyword evidence="7" id="KW-0732">Signal</keyword>
<feature type="transmembrane region" description="Helical" evidence="6">
    <location>
        <begin position="578"/>
        <end position="600"/>
    </location>
</feature>
<keyword evidence="2 6" id="KW-0812">Transmembrane</keyword>
<evidence type="ECO:0000313" key="9">
    <source>
        <dbReference type="EMBL" id="KAK2716557.1"/>
    </source>
</evidence>
<organism evidence="9 10">
    <name type="scientific">Artemia franciscana</name>
    <name type="common">Brine shrimp</name>
    <name type="synonym">Artemia sanfranciscana</name>
    <dbReference type="NCBI Taxonomy" id="6661"/>
    <lineage>
        <taxon>Eukaryota</taxon>
        <taxon>Metazoa</taxon>
        <taxon>Ecdysozoa</taxon>
        <taxon>Arthropoda</taxon>
        <taxon>Crustacea</taxon>
        <taxon>Branchiopoda</taxon>
        <taxon>Anostraca</taxon>
        <taxon>Artemiidae</taxon>
        <taxon>Artemia</taxon>
    </lineage>
</organism>
<feature type="transmembrane region" description="Helical" evidence="6">
    <location>
        <begin position="642"/>
        <end position="662"/>
    </location>
</feature>
<evidence type="ECO:0000256" key="2">
    <source>
        <dbReference type="ARBA" id="ARBA00022692"/>
    </source>
</evidence>
<dbReference type="InterPro" id="IPR017981">
    <property type="entry name" value="GPCR_2-like_7TM"/>
</dbReference>
<keyword evidence="10" id="KW-1185">Reference proteome</keyword>
<dbReference type="CDD" id="cd15039">
    <property type="entry name" value="7tmB3_Methuselah-like"/>
    <property type="match status" value="1"/>
</dbReference>
<dbReference type="GO" id="GO:0007166">
    <property type="term" value="P:cell surface receptor signaling pathway"/>
    <property type="evidence" value="ECO:0007669"/>
    <property type="project" value="InterPro"/>
</dbReference>
<evidence type="ECO:0000256" key="6">
    <source>
        <dbReference type="SAM" id="Phobius"/>
    </source>
</evidence>
<sequence length="1006" mass="114702">MALHLSLYPGNVAVLFFLRCDPWVTLAGCCKTSGPLATDISICFEFGICPFPEEISLEEEPDDYFYIGVEPWKVTDVSFNISEIIRQHAMQSSAHSFAATEVEYSYENSITLTRKEHWLFEWDELFSEVQAGKVCGFRALCQTRLWPKKKKTAATANLNTSMTVKPSWEGDKRHGPNTMDPTLFGASPCHCDKECVHYGDCCIDAARRWWDQGSYDDANKWACRSIHPSEENMQEKLLTYIFMTAHCPDGTKEDLRKLCERRIPDDSYNYILDLPVFSLNTKKTYANVYCARCNTDFHLAQWNASVECTANVKNINLSLPELIAGATYYRGKLAWTRPVGEADENGWPQTVTCYLYVQEFKNVSYYLEEFNARRCLPSMRQCHPSWTDSKTRQKCNSYALHVVDRETNVFRNPHCAKCNFVDISAGLKCHRTSLRIHTDNVYSLTPSFSVIFDFVGGGGGKVGHGRRCKIDEFWDDIHSECHAVTCGSLYEVRKGKCVLISSPPLSANISQALKNNCYTIILRKEEFKISPNGSITVNGTSKLYEIGDYELTNNNEARVCAIHPEKDFYFKFSRFQSYVSQLGLVISLICLAVHIMVYSFLPKLRNMPGKNLLSLSCALFMAQMLFLTGIDKNSDKGVCVVVGLSLHWFYLAAFFWMSVMSFDICRTFRSKTYRPDRNSRTFGMYSLYAWGGPTCTVALALLLDNTSLLPEFAPEYGRALCWINSRYGLLLFFIIPVLFLLLENLVFFFLTIFSILSQQKAAKYAQESAQRKRDSGESGQASDAGKTNRVRFYLYVKLAIIMGLTWIFGFVAATAGLPSLWYPFIIFNSLQGAAIFVGFDMKKKIFEMLWEKLFGRAPTCNFLTRESGNQSSSKTATTSFIMNAEHKIIKKDLISRTDKTDSVTTNSQSLPSTPRKLRESPISFRVQYAYPPTPRTGSLKSNHRLYGRNNTPLWRSKSDEKQEDMDDGIDKRYNSPVCHEIDKEILYVDKICHRSSFKNKPESRYS</sequence>
<protein>
    <recommendedName>
        <fullName evidence="8">G-protein coupled receptors family 2 profile 2 domain-containing protein</fullName>
    </recommendedName>
</protein>
<keyword evidence="3 6" id="KW-1133">Transmembrane helix</keyword>
<comment type="caution">
    <text evidence="9">The sequence shown here is derived from an EMBL/GenBank/DDBJ whole genome shotgun (WGS) entry which is preliminary data.</text>
</comment>
<comment type="subcellular location">
    <subcellularLocation>
        <location evidence="1">Membrane</location>
        <topology evidence="1">Multi-pass membrane protein</topology>
    </subcellularLocation>
</comment>